<dbReference type="Pfam" id="PF00903">
    <property type="entry name" value="Glyoxalase"/>
    <property type="match status" value="1"/>
</dbReference>
<dbReference type="Gene3D" id="3.10.180.10">
    <property type="entry name" value="2,3-Dihydroxybiphenyl 1,2-Dioxygenase, domain 1"/>
    <property type="match status" value="1"/>
</dbReference>
<dbReference type="PANTHER" id="PTHR43048:SF3">
    <property type="entry name" value="METHYLMALONYL-COA EPIMERASE, MITOCHONDRIAL"/>
    <property type="match status" value="1"/>
</dbReference>
<dbReference type="Proteomes" id="UP001596514">
    <property type="component" value="Unassembled WGS sequence"/>
</dbReference>
<gene>
    <name evidence="3" type="ORF">ACFQVD_27405</name>
</gene>
<evidence type="ECO:0000313" key="3">
    <source>
        <dbReference type="EMBL" id="MFC7603847.1"/>
    </source>
</evidence>
<evidence type="ECO:0000259" key="2">
    <source>
        <dbReference type="PROSITE" id="PS51819"/>
    </source>
</evidence>
<dbReference type="InterPro" id="IPR037523">
    <property type="entry name" value="VOC_core"/>
</dbReference>
<dbReference type="RefSeq" id="WP_343970077.1">
    <property type="nucleotide sequence ID" value="NZ_BAAAGK010000082.1"/>
</dbReference>
<comment type="caution">
    <text evidence="3">The sequence shown here is derived from an EMBL/GenBank/DDBJ whole genome shotgun (WGS) entry which is preliminary data.</text>
</comment>
<proteinExistence type="predicted"/>
<dbReference type="PANTHER" id="PTHR43048">
    <property type="entry name" value="METHYLMALONYL-COA EPIMERASE"/>
    <property type="match status" value="1"/>
</dbReference>
<sequence>MTLTIDHLVHANVVCSDFDRSLDFYTRLLGARILGQPFEFDAGDDFRAILDVTGPVRCRAALLSWSSQDTDTYLDLLHFTDDGGAPAPRTAKDAGLARLGLRVGDMDTAMAWIAEHGIPVVGGPVTLVPMPGRRRRVVTILDPDGTLLNLMEFSELSALSAPQAHPVENGRG</sequence>
<organism evidence="3 4">
    <name type="scientific">Streptosporangium amethystogenes subsp. fukuiense</name>
    <dbReference type="NCBI Taxonomy" id="698418"/>
    <lineage>
        <taxon>Bacteria</taxon>
        <taxon>Bacillati</taxon>
        <taxon>Actinomycetota</taxon>
        <taxon>Actinomycetes</taxon>
        <taxon>Streptosporangiales</taxon>
        <taxon>Streptosporangiaceae</taxon>
        <taxon>Streptosporangium</taxon>
    </lineage>
</organism>
<dbReference type="InterPro" id="IPR004360">
    <property type="entry name" value="Glyas_Fos-R_dOase_dom"/>
</dbReference>
<evidence type="ECO:0000313" key="4">
    <source>
        <dbReference type="Proteomes" id="UP001596514"/>
    </source>
</evidence>
<reference evidence="4" key="1">
    <citation type="journal article" date="2019" name="Int. J. Syst. Evol. Microbiol.">
        <title>The Global Catalogue of Microorganisms (GCM) 10K type strain sequencing project: providing services to taxonomists for standard genome sequencing and annotation.</title>
        <authorList>
            <consortium name="The Broad Institute Genomics Platform"/>
            <consortium name="The Broad Institute Genome Sequencing Center for Infectious Disease"/>
            <person name="Wu L."/>
            <person name="Ma J."/>
        </authorList>
    </citation>
    <scope>NUCLEOTIDE SEQUENCE [LARGE SCALE GENOMIC DNA]</scope>
    <source>
        <strain evidence="4">JCM 10083</strain>
    </source>
</reference>
<accession>A0ABW2T607</accession>
<keyword evidence="4" id="KW-1185">Reference proteome</keyword>
<name>A0ABW2T607_9ACTN</name>
<dbReference type="PROSITE" id="PS51819">
    <property type="entry name" value="VOC"/>
    <property type="match status" value="1"/>
</dbReference>
<dbReference type="InterPro" id="IPR029068">
    <property type="entry name" value="Glyas_Bleomycin-R_OHBP_Dase"/>
</dbReference>
<dbReference type="EMBL" id="JBHTEE010000001">
    <property type="protein sequence ID" value="MFC7603847.1"/>
    <property type="molecule type" value="Genomic_DNA"/>
</dbReference>
<feature type="domain" description="VOC" evidence="2">
    <location>
        <begin position="4"/>
        <end position="153"/>
    </location>
</feature>
<keyword evidence="1" id="KW-0479">Metal-binding</keyword>
<protein>
    <submittedName>
        <fullName evidence="3">VOC family protein</fullName>
    </submittedName>
</protein>
<evidence type="ECO:0000256" key="1">
    <source>
        <dbReference type="ARBA" id="ARBA00022723"/>
    </source>
</evidence>
<dbReference type="InterPro" id="IPR051785">
    <property type="entry name" value="MMCE/EMCE_epimerase"/>
</dbReference>
<dbReference type="SUPFAM" id="SSF54593">
    <property type="entry name" value="Glyoxalase/Bleomycin resistance protein/Dihydroxybiphenyl dioxygenase"/>
    <property type="match status" value="1"/>
</dbReference>